<sequence>MGKLSVCQVFLFTFFIVLLVSIFPATSSQEVEDEKEFNYDVHSEKGPARWGEIHHEWSACSHGSMQSPIDLLNQRVQIVSHLGRLNRSYKPSNGTLRNRGHDIMLNWEGGAGSMHINGTDYVLQQCHWHSPSEHTINGRRFALEAHMVHESSDGKVAVVGIMYTIGRPDSFLSSISDHLQEVAGTKEEEKAVGIVDPRQIKIGSRKYYRYIGSLTVPPCTENVVWTMVRKVRTVTRRQVRLLRVAVHDDSNTNARPTQPINGRHVKLYRPQDREDN</sequence>
<feature type="domain" description="Alpha-carbonic anhydrase" evidence="14">
    <location>
        <begin position="35"/>
        <end position="269"/>
    </location>
</feature>
<proteinExistence type="inferred from homology"/>
<dbReference type="GO" id="GO:0009570">
    <property type="term" value="C:chloroplast stroma"/>
    <property type="evidence" value="ECO:0007669"/>
    <property type="project" value="UniProtKB-SubCell"/>
</dbReference>
<name>A0AAV8TRE4_9ROSI</name>
<dbReference type="InterPro" id="IPR018338">
    <property type="entry name" value="Carbonic_anhydrase_a-class_CS"/>
</dbReference>
<comment type="similarity">
    <text evidence="12">Belongs to the alpha-carbonic anhydrase family.</text>
</comment>
<comment type="function">
    <text evidence="2 12">Reversible hydration of carbon dioxide.</text>
</comment>
<evidence type="ECO:0000256" key="12">
    <source>
        <dbReference type="RuleBase" id="RU367011"/>
    </source>
</evidence>
<dbReference type="Gene3D" id="3.10.200.10">
    <property type="entry name" value="Alpha carbonic anhydrase"/>
    <property type="match status" value="1"/>
</dbReference>
<dbReference type="InterPro" id="IPR001148">
    <property type="entry name" value="CA_dom"/>
</dbReference>
<dbReference type="PANTHER" id="PTHR18952">
    <property type="entry name" value="CARBONIC ANHYDRASE"/>
    <property type="match status" value="1"/>
</dbReference>
<dbReference type="SMART" id="SM01057">
    <property type="entry name" value="Carb_anhydrase"/>
    <property type="match status" value="1"/>
</dbReference>
<dbReference type="EC" id="4.2.1.1" evidence="5 12"/>
<comment type="cofactor">
    <cofactor evidence="1 12">
        <name>Zn(2+)</name>
        <dbReference type="ChEBI" id="CHEBI:29105"/>
    </cofactor>
</comment>
<organism evidence="15 16">
    <name type="scientific">Erythroxylum novogranatense</name>
    <dbReference type="NCBI Taxonomy" id="1862640"/>
    <lineage>
        <taxon>Eukaryota</taxon>
        <taxon>Viridiplantae</taxon>
        <taxon>Streptophyta</taxon>
        <taxon>Embryophyta</taxon>
        <taxon>Tracheophyta</taxon>
        <taxon>Spermatophyta</taxon>
        <taxon>Magnoliopsida</taxon>
        <taxon>eudicotyledons</taxon>
        <taxon>Gunneridae</taxon>
        <taxon>Pentapetalae</taxon>
        <taxon>rosids</taxon>
        <taxon>fabids</taxon>
        <taxon>Malpighiales</taxon>
        <taxon>Erythroxylaceae</taxon>
        <taxon>Erythroxylum</taxon>
    </lineage>
</organism>
<dbReference type="EMBL" id="JAIWQS010000004">
    <property type="protein sequence ID" value="KAJ8768649.1"/>
    <property type="molecule type" value="Genomic_DNA"/>
</dbReference>
<comment type="catalytic activity">
    <reaction evidence="11 12">
        <text>hydrogencarbonate + H(+) = CO2 + H2O</text>
        <dbReference type="Rhea" id="RHEA:10748"/>
        <dbReference type="ChEBI" id="CHEBI:15377"/>
        <dbReference type="ChEBI" id="CHEBI:15378"/>
        <dbReference type="ChEBI" id="CHEBI:16526"/>
        <dbReference type="ChEBI" id="CHEBI:17544"/>
        <dbReference type="EC" id="4.2.1.1"/>
    </reaction>
</comment>
<dbReference type="GO" id="GO:0008270">
    <property type="term" value="F:zinc ion binding"/>
    <property type="evidence" value="ECO:0007669"/>
    <property type="project" value="UniProtKB-UniRule"/>
</dbReference>
<evidence type="ECO:0000256" key="1">
    <source>
        <dbReference type="ARBA" id="ARBA00001947"/>
    </source>
</evidence>
<dbReference type="InterPro" id="IPR036398">
    <property type="entry name" value="CA_dom_sf"/>
</dbReference>
<dbReference type="InterPro" id="IPR041891">
    <property type="entry name" value="Alpha_CA_prokaryot-like"/>
</dbReference>
<evidence type="ECO:0000256" key="2">
    <source>
        <dbReference type="ARBA" id="ARBA00002904"/>
    </source>
</evidence>
<evidence type="ECO:0000256" key="5">
    <source>
        <dbReference type="ARBA" id="ARBA00012925"/>
    </source>
</evidence>
<dbReference type="InterPro" id="IPR023561">
    <property type="entry name" value="Carbonic_anhydrase_a-class"/>
</dbReference>
<evidence type="ECO:0000259" key="14">
    <source>
        <dbReference type="PROSITE" id="PS51144"/>
    </source>
</evidence>
<gene>
    <name evidence="15" type="ORF">K2173_023553</name>
</gene>
<evidence type="ECO:0000256" key="4">
    <source>
        <dbReference type="ARBA" id="ARBA00006365"/>
    </source>
</evidence>
<accession>A0AAV8TRE4</accession>
<dbReference type="SUPFAM" id="SSF51069">
    <property type="entry name" value="Carbonic anhydrase"/>
    <property type="match status" value="1"/>
</dbReference>
<keyword evidence="7 12" id="KW-0732">Signal</keyword>
<reference evidence="15 16" key="1">
    <citation type="submission" date="2021-09" db="EMBL/GenBank/DDBJ databases">
        <title>Genomic insights and catalytic innovation underlie evolution of tropane alkaloids biosynthesis.</title>
        <authorList>
            <person name="Wang Y.-J."/>
            <person name="Tian T."/>
            <person name="Huang J.-P."/>
            <person name="Huang S.-X."/>
        </authorList>
    </citation>
    <scope>NUCLEOTIDE SEQUENCE [LARGE SCALE GENOMIC DNA]</scope>
    <source>
        <strain evidence="15">KIB-2018</strain>
        <tissue evidence="15">Leaf</tissue>
    </source>
</reference>
<evidence type="ECO:0000256" key="8">
    <source>
        <dbReference type="ARBA" id="ARBA00022833"/>
    </source>
</evidence>
<comment type="subcellular location">
    <subcellularLocation>
        <location evidence="3">Plastid</location>
        <location evidence="3">Chloroplast stroma</location>
    </subcellularLocation>
</comment>
<feature type="region of interest" description="Disordered" evidence="13">
    <location>
        <begin position="250"/>
        <end position="276"/>
    </location>
</feature>
<dbReference type="PROSITE" id="PS00162">
    <property type="entry name" value="ALPHA_CA_1"/>
    <property type="match status" value="1"/>
</dbReference>
<dbReference type="GO" id="GO:0006730">
    <property type="term" value="P:one-carbon metabolic process"/>
    <property type="evidence" value="ECO:0007669"/>
    <property type="project" value="TreeGrafter"/>
</dbReference>
<dbReference type="FunFam" id="3.10.200.10:FF:000007">
    <property type="entry name" value="Alpha carbonic anhydrase 3"/>
    <property type="match status" value="1"/>
</dbReference>
<dbReference type="PANTHER" id="PTHR18952:SF208">
    <property type="entry name" value="CARBONIC ANHYDRASE XA-RELATED"/>
    <property type="match status" value="1"/>
</dbReference>
<feature type="chain" id="PRO_5043106537" description="Carbonic anhydrase" evidence="12">
    <location>
        <begin position="29"/>
        <end position="276"/>
    </location>
</feature>
<keyword evidence="10 12" id="KW-0456">Lyase</keyword>
<evidence type="ECO:0000256" key="3">
    <source>
        <dbReference type="ARBA" id="ARBA00004470"/>
    </source>
</evidence>
<keyword evidence="9" id="KW-0325">Glycoprotein</keyword>
<evidence type="ECO:0000313" key="15">
    <source>
        <dbReference type="EMBL" id="KAJ8768649.1"/>
    </source>
</evidence>
<feature type="signal peptide" evidence="12">
    <location>
        <begin position="1"/>
        <end position="28"/>
    </location>
</feature>
<comment type="similarity">
    <text evidence="4">Belongs to the alpha-class carbonic anhydrase family.</text>
</comment>
<dbReference type="GO" id="GO:0004089">
    <property type="term" value="F:carbonate dehydratase activity"/>
    <property type="evidence" value="ECO:0007669"/>
    <property type="project" value="UniProtKB-UniRule"/>
</dbReference>
<dbReference type="Pfam" id="PF00194">
    <property type="entry name" value="Carb_anhydrase"/>
    <property type="match status" value="1"/>
</dbReference>
<dbReference type="AlphaFoldDB" id="A0AAV8TRE4"/>
<evidence type="ECO:0000256" key="11">
    <source>
        <dbReference type="ARBA" id="ARBA00048348"/>
    </source>
</evidence>
<evidence type="ECO:0000256" key="7">
    <source>
        <dbReference type="ARBA" id="ARBA00022729"/>
    </source>
</evidence>
<dbReference type="CDD" id="cd03124">
    <property type="entry name" value="alpha_CA_prokaryotic_like"/>
    <property type="match status" value="1"/>
</dbReference>
<dbReference type="Proteomes" id="UP001159364">
    <property type="component" value="Linkage Group LG04"/>
</dbReference>
<dbReference type="PROSITE" id="PS51144">
    <property type="entry name" value="ALPHA_CA_2"/>
    <property type="match status" value="1"/>
</dbReference>
<evidence type="ECO:0000256" key="10">
    <source>
        <dbReference type="ARBA" id="ARBA00023239"/>
    </source>
</evidence>
<evidence type="ECO:0000256" key="13">
    <source>
        <dbReference type="SAM" id="MobiDB-lite"/>
    </source>
</evidence>
<feature type="compositionally biased region" description="Polar residues" evidence="13">
    <location>
        <begin position="251"/>
        <end position="260"/>
    </location>
</feature>
<keyword evidence="6 12" id="KW-0479">Metal-binding</keyword>
<evidence type="ECO:0000313" key="16">
    <source>
        <dbReference type="Proteomes" id="UP001159364"/>
    </source>
</evidence>
<evidence type="ECO:0000256" key="9">
    <source>
        <dbReference type="ARBA" id="ARBA00023180"/>
    </source>
</evidence>
<comment type="caution">
    <text evidence="15">The sequence shown here is derived from an EMBL/GenBank/DDBJ whole genome shotgun (WGS) entry which is preliminary data.</text>
</comment>
<keyword evidence="8 12" id="KW-0862">Zinc</keyword>
<evidence type="ECO:0000256" key="6">
    <source>
        <dbReference type="ARBA" id="ARBA00022723"/>
    </source>
</evidence>
<keyword evidence="16" id="KW-1185">Reference proteome</keyword>
<protein>
    <recommendedName>
        <fullName evidence="5 12">Carbonic anhydrase</fullName>
        <ecNumber evidence="5 12">4.2.1.1</ecNumber>
    </recommendedName>
</protein>